<dbReference type="AlphaFoldDB" id="K6ZZK2"/>
<keyword evidence="2" id="KW-1185">Reference proteome</keyword>
<protein>
    <submittedName>
        <fullName evidence="1">Uncharacterized protein</fullName>
    </submittedName>
</protein>
<reference evidence="2" key="1">
    <citation type="journal article" date="2014" name="Environ. Microbiol.">
        <title>Comparative genomics of the marine bacterial genus Glaciecola reveals the high degree of genomic diversity and genomic characteristic for cold adaptation.</title>
        <authorList>
            <person name="Qin Q.L."/>
            <person name="Xie B.B."/>
            <person name="Yu Y."/>
            <person name="Shu Y.L."/>
            <person name="Rong J.C."/>
            <person name="Zhang Y.J."/>
            <person name="Zhao D.L."/>
            <person name="Chen X.L."/>
            <person name="Zhang X.Y."/>
            <person name="Chen B."/>
            <person name="Zhou B.C."/>
            <person name="Zhang Y.Z."/>
        </authorList>
    </citation>
    <scope>NUCLEOTIDE SEQUENCE [LARGE SCALE GENOMIC DNA]</scope>
    <source>
        <strain evidence="2">LMG 21857</strain>
    </source>
</reference>
<organism evidence="1 2">
    <name type="scientific">Paraglaciecola polaris LMG 21857</name>
    <dbReference type="NCBI Taxonomy" id="1129793"/>
    <lineage>
        <taxon>Bacteria</taxon>
        <taxon>Pseudomonadati</taxon>
        <taxon>Pseudomonadota</taxon>
        <taxon>Gammaproteobacteria</taxon>
        <taxon>Alteromonadales</taxon>
        <taxon>Alteromonadaceae</taxon>
        <taxon>Paraglaciecola</taxon>
    </lineage>
</organism>
<accession>K6ZZK2</accession>
<name>K6ZZK2_9ALTE</name>
<proteinExistence type="predicted"/>
<dbReference type="EMBL" id="BAER01000095">
    <property type="protein sequence ID" value="GAC34173.1"/>
    <property type="molecule type" value="Genomic_DNA"/>
</dbReference>
<gene>
    <name evidence="1" type="ORF">GPLA_3283</name>
</gene>
<sequence length="49" mass="5434">MSDHNGSVDKIFDSLNEKPLNAQFFSINSRAIPESKPPDKTLICGTKLE</sequence>
<evidence type="ECO:0000313" key="1">
    <source>
        <dbReference type="EMBL" id="GAC34173.1"/>
    </source>
</evidence>
<dbReference type="Proteomes" id="UP000006322">
    <property type="component" value="Unassembled WGS sequence"/>
</dbReference>
<evidence type="ECO:0000313" key="2">
    <source>
        <dbReference type="Proteomes" id="UP000006322"/>
    </source>
</evidence>
<comment type="caution">
    <text evidence="1">The sequence shown here is derived from an EMBL/GenBank/DDBJ whole genome shotgun (WGS) entry which is preliminary data.</text>
</comment>